<protein>
    <recommendedName>
        <fullName evidence="3">PqqD family protein</fullName>
    </recommendedName>
</protein>
<keyword evidence="2" id="KW-1185">Reference proteome</keyword>
<dbReference type="InterPro" id="IPR008792">
    <property type="entry name" value="PQQD"/>
</dbReference>
<dbReference type="Pfam" id="PF05402">
    <property type="entry name" value="PqqD"/>
    <property type="match status" value="1"/>
</dbReference>
<reference evidence="1 2" key="1">
    <citation type="journal article" date="2024" name="Int. J. Syst. Evol. Microbiol.">
        <title>Clostridium omnivorum sp. nov., isolated from anoxic soil under the treatment of reductive soil disinfestation.</title>
        <authorList>
            <person name="Ueki A."/>
            <person name="Tonouchi A."/>
            <person name="Kaku N."/>
            <person name="Honma S."/>
            <person name="Ueki K."/>
        </authorList>
    </citation>
    <scope>NUCLEOTIDE SEQUENCE [LARGE SCALE GENOMIC DNA]</scope>
    <source>
        <strain evidence="1 2">E14</strain>
    </source>
</reference>
<dbReference type="EMBL" id="BRXR01000001">
    <property type="protein sequence ID" value="GLC30101.1"/>
    <property type="molecule type" value="Genomic_DNA"/>
</dbReference>
<evidence type="ECO:0008006" key="3">
    <source>
        <dbReference type="Google" id="ProtNLM"/>
    </source>
</evidence>
<comment type="caution">
    <text evidence="1">The sequence shown here is derived from an EMBL/GenBank/DDBJ whole genome shotgun (WGS) entry which is preliminary data.</text>
</comment>
<dbReference type="RefSeq" id="WP_264849366.1">
    <property type="nucleotide sequence ID" value="NZ_BRXR01000001.1"/>
</dbReference>
<dbReference type="Proteomes" id="UP001208567">
    <property type="component" value="Unassembled WGS sequence"/>
</dbReference>
<evidence type="ECO:0000313" key="1">
    <source>
        <dbReference type="EMBL" id="GLC30101.1"/>
    </source>
</evidence>
<evidence type="ECO:0000313" key="2">
    <source>
        <dbReference type="Proteomes" id="UP001208567"/>
    </source>
</evidence>
<dbReference type="InterPro" id="IPR041881">
    <property type="entry name" value="PqqD_sf"/>
</dbReference>
<organism evidence="1 2">
    <name type="scientific">Clostridium omnivorum</name>
    <dbReference type="NCBI Taxonomy" id="1604902"/>
    <lineage>
        <taxon>Bacteria</taxon>
        <taxon>Bacillati</taxon>
        <taxon>Bacillota</taxon>
        <taxon>Clostridia</taxon>
        <taxon>Eubacteriales</taxon>
        <taxon>Clostridiaceae</taxon>
        <taxon>Clostridium</taxon>
    </lineage>
</organism>
<gene>
    <name evidence="1" type="ORF">bsdE14_15110</name>
</gene>
<name>A0ABQ5N4G6_9CLOT</name>
<proteinExistence type="predicted"/>
<dbReference type="Gene3D" id="1.10.10.1150">
    <property type="entry name" value="Coenzyme PQQ synthesis protein D (PqqD)"/>
    <property type="match status" value="1"/>
</dbReference>
<sequence length="99" mass="11404">MNATTTLCNNDFLVIHPSTIMRQEDENKWLVFFPPTRGLHFIKNIGKEILDLCNGEQSVSSISEIISNKYNLELAETSNYILNFLNELFIRNVIIKKGE</sequence>
<accession>A0ABQ5N4G6</accession>